<proteinExistence type="predicted"/>
<dbReference type="Proteomes" id="UP000217895">
    <property type="component" value="Chromosome"/>
</dbReference>
<evidence type="ECO:0000313" key="2">
    <source>
        <dbReference type="Proteomes" id="UP000217895"/>
    </source>
</evidence>
<dbReference type="EMBL" id="AP018203">
    <property type="protein sequence ID" value="BAY53696.1"/>
    <property type="molecule type" value="Genomic_DNA"/>
</dbReference>
<protein>
    <submittedName>
        <fullName evidence="1">Uncharacterized protein</fullName>
    </submittedName>
</protein>
<keyword evidence="2" id="KW-1185">Reference proteome</keyword>
<dbReference type="AlphaFoldDB" id="A0A1Z4JAB6"/>
<gene>
    <name evidence="1" type="ORF">NIES2135_05060</name>
</gene>
<accession>A0A1Z4JAB6</accession>
<name>A0A1Z4JAB6_LEPBY</name>
<evidence type="ECO:0000313" key="1">
    <source>
        <dbReference type="EMBL" id="BAY53696.1"/>
    </source>
</evidence>
<reference evidence="1 2" key="1">
    <citation type="submission" date="2017-06" db="EMBL/GenBank/DDBJ databases">
        <title>Genome sequencing of cyanobaciteial culture collection at National Institute for Environmental Studies (NIES).</title>
        <authorList>
            <person name="Hirose Y."/>
            <person name="Shimura Y."/>
            <person name="Fujisawa T."/>
            <person name="Nakamura Y."/>
            <person name="Kawachi M."/>
        </authorList>
    </citation>
    <scope>NUCLEOTIDE SEQUENCE [LARGE SCALE GENOMIC DNA]</scope>
    <source>
        <strain evidence="1 2">NIES-2135</strain>
    </source>
</reference>
<sequence length="69" mass="7620">MAEQKPAQVPPAVLRLNPEREQALQDQIAQAEAQGDVEFAAFLREIIRASQAEYLKAILNWEGGDNGNT</sequence>
<organism evidence="1 2">
    <name type="scientific">Leptolyngbya boryana NIES-2135</name>
    <dbReference type="NCBI Taxonomy" id="1973484"/>
    <lineage>
        <taxon>Bacteria</taxon>
        <taxon>Bacillati</taxon>
        <taxon>Cyanobacteriota</taxon>
        <taxon>Cyanophyceae</taxon>
        <taxon>Leptolyngbyales</taxon>
        <taxon>Leptolyngbyaceae</taxon>
        <taxon>Leptolyngbya group</taxon>
        <taxon>Leptolyngbya</taxon>
    </lineage>
</organism>